<name>A0A8H6TLQ4_MYCCL</name>
<comment type="caution">
    <text evidence="1">The sequence shown here is derived from an EMBL/GenBank/DDBJ whole genome shotgun (WGS) entry which is preliminary data.</text>
</comment>
<reference evidence="1" key="1">
    <citation type="submission" date="2020-05" db="EMBL/GenBank/DDBJ databases">
        <title>Mycena genomes resolve the evolution of fungal bioluminescence.</title>
        <authorList>
            <person name="Tsai I.J."/>
        </authorList>
    </citation>
    <scope>NUCLEOTIDE SEQUENCE</scope>
    <source>
        <strain evidence="1">110903Hualien_Pintung</strain>
    </source>
</reference>
<dbReference type="Proteomes" id="UP000613580">
    <property type="component" value="Unassembled WGS sequence"/>
</dbReference>
<organism evidence="1 2">
    <name type="scientific">Mycena chlorophos</name>
    <name type="common">Agaric fungus</name>
    <name type="synonym">Agaricus chlorophos</name>
    <dbReference type="NCBI Taxonomy" id="658473"/>
    <lineage>
        <taxon>Eukaryota</taxon>
        <taxon>Fungi</taxon>
        <taxon>Dikarya</taxon>
        <taxon>Basidiomycota</taxon>
        <taxon>Agaricomycotina</taxon>
        <taxon>Agaricomycetes</taxon>
        <taxon>Agaricomycetidae</taxon>
        <taxon>Agaricales</taxon>
        <taxon>Marasmiineae</taxon>
        <taxon>Mycenaceae</taxon>
        <taxon>Mycena</taxon>
    </lineage>
</organism>
<proteinExistence type="predicted"/>
<dbReference type="SUPFAM" id="SSF52540">
    <property type="entry name" value="P-loop containing nucleoside triphosphate hydrolases"/>
    <property type="match status" value="1"/>
</dbReference>
<evidence type="ECO:0008006" key="3">
    <source>
        <dbReference type="Google" id="ProtNLM"/>
    </source>
</evidence>
<dbReference type="InterPro" id="IPR027417">
    <property type="entry name" value="P-loop_NTPase"/>
</dbReference>
<evidence type="ECO:0000313" key="1">
    <source>
        <dbReference type="EMBL" id="KAF7321208.1"/>
    </source>
</evidence>
<sequence length="160" mass="16656">MTSRSGARYLPITHALSARDILPPTTMQRLSPSLPPQNVLSIEQLHLGGGHGGAGGSAGVEGGGGGLGQGASMNIFAETAVFGTPTDRNLVAKANFEEVEDVSCPPPSPYFQGRQDILAQLGHFFGETKDKGQTVVLLHGLGGIGKTQIALKFIEEYGSQ</sequence>
<keyword evidence="2" id="KW-1185">Reference proteome</keyword>
<evidence type="ECO:0000313" key="2">
    <source>
        <dbReference type="Proteomes" id="UP000613580"/>
    </source>
</evidence>
<accession>A0A8H6TLQ4</accession>
<dbReference type="Gene3D" id="3.40.50.300">
    <property type="entry name" value="P-loop containing nucleotide triphosphate hydrolases"/>
    <property type="match status" value="1"/>
</dbReference>
<protein>
    <recommendedName>
        <fullName evidence="3">NB-ARC domain-containing protein</fullName>
    </recommendedName>
</protein>
<gene>
    <name evidence="1" type="ORF">HMN09_00209400</name>
</gene>
<dbReference type="OrthoDB" id="3258722at2759"/>
<dbReference type="EMBL" id="JACAZE010000002">
    <property type="protein sequence ID" value="KAF7321208.1"/>
    <property type="molecule type" value="Genomic_DNA"/>
</dbReference>
<dbReference type="AlphaFoldDB" id="A0A8H6TLQ4"/>